<evidence type="ECO:0000313" key="2">
    <source>
        <dbReference type="Proteomes" id="UP001482455"/>
    </source>
</evidence>
<accession>A0AAW3AAI5</accession>
<dbReference type="Proteomes" id="UP001482455">
    <property type="component" value="Unassembled WGS sequence"/>
</dbReference>
<organism evidence="1 2">
    <name type="scientific">Leishmania utingensis</name>
    <dbReference type="NCBI Taxonomy" id="653362"/>
    <lineage>
        <taxon>Eukaryota</taxon>
        <taxon>Discoba</taxon>
        <taxon>Euglenozoa</taxon>
        <taxon>Kinetoplastea</taxon>
        <taxon>Metakinetoplastina</taxon>
        <taxon>Trypanosomatida</taxon>
        <taxon>Trypanosomatidae</taxon>
        <taxon>Leishmaniinae</taxon>
        <taxon>Leishmania</taxon>
    </lineage>
</organism>
<keyword evidence="2" id="KW-1185">Reference proteome</keyword>
<proteinExistence type="predicted"/>
<name>A0AAW3AAI5_9TRYP</name>
<evidence type="ECO:0000313" key="1">
    <source>
        <dbReference type="EMBL" id="KAL0501657.1"/>
    </source>
</evidence>
<protein>
    <submittedName>
        <fullName evidence="1">Uncharacterized protein</fullName>
    </submittedName>
</protein>
<reference evidence="1 2" key="1">
    <citation type="submission" date="2024-02" db="EMBL/GenBank/DDBJ databases">
        <title>FIRST GENOME SEQUENCES OF Leishmania (Viannia) shawi, Leishmania (Viannia) lindenbergi AND Leishmania (Viannia) utingensis.</title>
        <authorList>
            <person name="Resadore F."/>
            <person name="Custodio M.G.F."/>
            <person name="Boite M.C."/>
            <person name="Cupolillo E."/>
            <person name="Ferreira G.E.M."/>
        </authorList>
    </citation>
    <scope>NUCLEOTIDE SEQUENCE [LARGE SCALE GENOMIC DNA]</scope>
    <source>
        <strain evidence="1 2">ITUB/BR/1977/M4964</strain>
    </source>
</reference>
<dbReference type="EMBL" id="JBAMZL010000030">
    <property type="protein sequence ID" value="KAL0501657.1"/>
    <property type="molecule type" value="Genomic_DNA"/>
</dbReference>
<dbReference type="AlphaFoldDB" id="A0AAW3AAI5"/>
<comment type="caution">
    <text evidence="1">The sequence shown here is derived from an EMBL/GenBank/DDBJ whole genome shotgun (WGS) entry which is preliminary data.</text>
</comment>
<gene>
    <name evidence="1" type="ORF">Q4I30_005381</name>
</gene>
<sequence>MMLVESAQLLTFPSPYSFPVFSTFCSSLPAAAAAAASLPLPPLSGGFFVPFRSPFLLDVALALPLPAPRSPLSNFLLFPQCVSV</sequence>